<reference evidence="1" key="2">
    <citation type="submission" date="2019-06" db="EMBL/GenBank/DDBJ databases">
        <title>Genomics analysis of Aphanomyces spp. identifies a new class of oomycete effector associated with host adaptation.</title>
        <authorList>
            <person name="Gaulin E."/>
        </authorList>
    </citation>
    <scope>NUCLEOTIDE SEQUENCE</scope>
    <source>
        <strain evidence="1">CBS 578.67</strain>
    </source>
</reference>
<dbReference type="AlphaFoldDB" id="A0A485KAU8"/>
<reference evidence="2 3" key="1">
    <citation type="submission" date="2019-03" db="EMBL/GenBank/DDBJ databases">
        <authorList>
            <person name="Gaulin E."/>
            <person name="Dumas B."/>
        </authorList>
    </citation>
    <scope>NUCLEOTIDE SEQUENCE [LARGE SCALE GENOMIC DNA]</scope>
    <source>
        <strain evidence="2">CBS 568.67</strain>
    </source>
</reference>
<proteinExistence type="predicted"/>
<accession>A0A485KAU8</accession>
<evidence type="ECO:0000313" key="3">
    <source>
        <dbReference type="Proteomes" id="UP000332933"/>
    </source>
</evidence>
<keyword evidence="3" id="KW-1185">Reference proteome</keyword>
<dbReference type="Proteomes" id="UP000332933">
    <property type="component" value="Unassembled WGS sequence"/>
</dbReference>
<evidence type="ECO:0000313" key="2">
    <source>
        <dbReference type="EMBL" id="VFT78743.1"/>
    </source>
</evidence>
<dbReference type="EMBL" id="VJMH01000129">
    <property type="protein sequence ID" value="KAF0718716.1"/>
    <property type="molecule type" value="Genomic_DNA"/>
</dbReference>
<dbReference type="EMBL" id="CAADRA010000129">
    <property type="protein sequence ID" value="VFT78743.1"/>
    <property type="molecule type" value="Genomic_DNA"/>
</dbReference>
<dbReference type="OrthoDB" id="78057at2759"/>
<evidence type="ECO:0000313" key="1">
    <source>
        <dbReference type="EMBL" id="KAF0718716.1"/>
    </source>
</evidence>
<sequence>MTKCLFYECRNPVEPGSAKCVFHRNRSQCNAPHCRNQAYARGRCVRHGARKHCMMEGCTHYRRAGGYCARHTTMLRKSNAGLVPHDAPPSIKVEHANTVVVLHEPLAFVADVTPAPRLNPADWAFVQYLLHDDERETSFVDKLQFEWHDVGQEIKTEVDYTTGLCIAV</sequence>
<name>A0A485KAU8_9STRA</name>
<protein>
    <submittedName>
        <fullName evidence="2">Aste57867_1528 protein</fullName>
    </submittedName>
</protein>
<organism evidence="2 3">
    <name type="scientific">Aphanomyces stellatus</name>
    <dbReference type="NCBI Taxonomy" id="120398"/>
    <lineage>
        <taxon>Eukaryota</taxon>
        <taxon>Sar</taxon>
        <taxon>Stramenopiles</taxon>
        <taxon>Oomycota</taxon>
        <taxon>Saprolegniomycetes</taxon>
        <taxon>Saprolegniales</taxon>
        <taxon>Verrucalvaceae</taxon>
        <taxon>Aphanomyces</taxon>
    </lineage>
</organism>
<gene>
    <name evidence="2" type="primary">Aste57867_1528</name>
    <name evidence="1" type="ORF">As57867_001527</name>
    <name evidence="2" type="ORF">ASTE57867_1528</name>
</gene>